<evidence type="ECO:0000313" key="7">
    <source>
        <dbReference type="Proteomes" id="UP000278398"/>
    </source>
</evidence>
<dbReference type="Pfam" id="PF14833">
    <property type="entry name" value="NAD_binding_11"/>
    <property type="match status" value="1"/>
</dbReference>
<feature type="domain" description="6-phosphogluconate dehydrogenase NADP-binding" evidence="4">
    <location>
        <begin position="5"/>
        <end position="164"/>
    </location>
</feature>
<feature type="active site" evidence="3">
    <location>
        <position position="173"/>
    </location>
</feature>
<dbReference type="OrthoDB" id="9812907at2"/>
<dbReference type="PANTHER" id="PTHR43060">
    <property type="entry name" value="3-HYDROXYISOBUTYRATE DEHYDROGENASE-LIKE 1, MITOCHONDRIAL-RELATED"/>
    <property type="match status" value="1"/>
</dbReference>
<dbReference type="InterPro" id="IPR029154">
    <property type="entry name" value="HIBADH-like_NADP-bd"/>
</dbReference>
<comment type="caution">
    <text evidence="6">The sequence shown here is derived from an EMBL/GenBank/DDBJ whole genome shotgun (WGS) entry which is preliminary data.</text>
</comment>
<dbReference type="GO" id="GO:0016491">
    <property type="term" value="F:oxidoreductase activity"/>
    <property type="evidence" value="ECO:0007669"/>
    <property type="project" value="UniProtKB-KW"/>
</dbReference>
<evidence type="ECO:0000256" key="2">
    <source>
        <dbReference type="ARBA" id="ARBA00023027"/>
    </source>
</evidence>
<sequence length="300" mass="31472">MAQERIGFVGIGLMGRGMAKNILAKGYDLTILAHRRREAAEELVAFGAHEADSARELAERCDIVILCVTGSPQVEAIIHGPNGLASAGRPILIIDCSTSDPSSTVRLATELSAKGMALVDAPLSRTPKEAEAGTLDVMAGGREADIERARPVLATFAQKIVHTGPVGSGHTMKLLNNFLSLGYAAIYAEALALGAKAGLTAQVFDSVISGGRMDCGFYQTFFKYVLERDRDAHRFALANGLKDLSYLSAFANATQTPNPVGAAVRNSFALAVGTGHGEDFVPMLSDIVAELSGVVAKPSG</sequence>
<evidence type="ECO:0000313" key="6">
    <source>
        <dbReference type="EMBL" id="RST81046.1"/>
    </source>
</evidence>
<keyword evidence="2" id="KW-0520">NAD</keyword>
<dbReference type="EMBL" id="RWKW01000132">
    <property type="protein sequence ID" value="RST81046.1"/>
    <property type="molecule type" value="Genomic_DNA"/>
</dbReference>
<accession>A0A429YHU3</accession>
<dbReference type="Gene3D" id="3.40.50.720">
    <property type="entry name" value="NAD(P)-binding Rossmann-like Domain"/>
    <property type="match status" value="1"/>
</dbReference>
<protein>
    <submittedName>
        <fullName evidence="6">NAD(P)-dependent oxidoreductase</fullName>
    </submittedName>
</protein>
<keyword evidence="1" id="KW-0560">Oxidoreductase</keyword>
<feature type="domain" description="3-hydroxyisobutyrate dehydrogenase-like NAD-binding" evidence="5">
    <location>
        <begin position="167"/>
        <end position="282"/>
    </location>
</feature>
<dbReference type="GO" id="GO:0051287">
    <property type="term" value="F:NAD binding"/>
    <property type="evidence" value="ECO:0007669"/>
    <property type="project" value="InterPro"/>
</dbReference>
<dbReference type="RefSeq" id="WP_126702496.1">
    <property type="nucleotide sequence ID" value="NZ_RWKW01000132.1"/>
</dbReference>
<evidence type="ECO:0000259" key="4">
    <source>
        <dbReference type="Pfam" id="PF03446"/>
    </source>
</evidence>
<dbReference type="Proteomes" id="UP000278398">
    <property type="component" value="Unassembled WGS sequence"/>
</dbReference>
<proteinExistence type="predicted"/>
<dbReference type="PIRSF" id="PIRSF000103">
    <property type="entry name" value="HIBADH"/>
    <property type="match status" value="1"/>
</dbReference>
<gene>
    <name evidence="6" type="ORF">EJC49_24210</name>
</gene>
<dbReference type="AlphaFoldDB" id="A0A429YHU3"/>
<evidence type="ECO:0000256" key="1">
    <source>
        <dbReference type="ARBA" id="ARBA00023002"/>
    </source>
</evidence>
<evidence type="ECO:0000259" key="5">
    <source>
        <dbReference type="Pfam" id="PF14833"/>
    </source>
</evidence>
<dbReference type="SUPFAM" id="SSF51735">
    <property type="entry name" value="NAD(P)-binding Rossmann-fold domains"/>
    <property type="match status" value="1"/>
</dbReference>
<dbReference type="InterPro" id="IPR015815">
    <property type="entry name" value="HIBADH-related"/>
</dbReference>
<dbReference type="Gene3D" id="1.10.1040.10">
    <property type="entry name" value="N-(1-d-carboxylethyl)-l-norvaline Dehydrogenase, domain 2"/>
    <property type="match status" value="1"/>
</dbReference>
<dbReference type="GO" id="GO:0050661">
    <property type="term" value="F:NADP binding"/>
    <property type="evidence" value="ECO:0007669"/>
    <property type="project" value="InterPro"/>
</dbReference>
<name>A0A429YHU3_9HYPH</name>
<dbReference type="InterPro" id="IPR006115">
    <property type="entry name" value="6PGDH_NADP-bd"/>
</dbReference>
<keyword evidence="7" id="KW-1185">Reference proteome</keyword>
<dbReference type="InterPro" id="IPR036291">
    <property type="entry name" value="NAD(P)-bd_dom_sf"/>
</dbReference>
<reference evidence="6 7" key="1">
    <citation type="submission" date="2018-12" db="EMBL/GenBank/DDBJ databases">
        <title>Mesorhizobium carbonis sp. nov., isolated from coal mine water.</title>
        <authorList>
            <person name="Xin W."/>
            <person name="Xu Z."/>
            <person name="Xiang F."/>
            <person name="Zhang J."/>
            <person name="Xi L."/>
            <person name="Liu J."/>
        </authorList>
    </citation>
    <scope>NUCLEOTIDE SEQUENCE [LARGE SCALE GENOMIC DNA]</scope>
    <source>
        <strain evidence="6 7">B2.3</strain>
    </source>
</reference>
<dbReference type="InterPro" id="IPR008927">
    <property type="entry name" value="6-PGluconate_DH-like_C_sf"/>
</dbReference>
<evidence type="ECO:0000256" key="3">
    <source>
        <dbReference type="PIRSR" id="PIRSR000103-1"/>
    </source>
</evidence>
<dbReference type="Pfam" id="PF03446">
    <property type="entry name" value="NAD_binding_2"/>
    <property type="match status" value="1"/>
</dbReference>
<dbReference type="SUPFAM" id="SSF48179">
    <property type="entry name" value="6-phosphogluconate dehydrogenase C-terminal domain-like"/>
    <property type="match status" value="1"/>
</dbReference>
<dbReference type="PANTHER" id="PTHR43060:SF15">
    <property type="entry name" value="3-HYDROXYISOBUTYRATE DEHYDROGENASE-LIKE 1, MITOCHONDRIAL-RELATED"/>
    <property type="match status" value="1"/>
</dbReference>
<organism evidence="6 7">
    <name type="scientific">Aquibium carbonis</name>
    <dbReference type="NCBI Taxonomy" id="2495581"/>
    <lineage>
        <taxon>Bacteria</taxon>
        <taxon>Pseudomonadati</taxon>
        <taxon>Pseudomonadota</taxon>
        <taxon>Alphaproteobacteria</taxon>
        <taxon>Hyphomicrobiales</taxon>
        <taxon>Phyllobacteriaceae</taxon>
        <taxon>Aquibium</taxon>
    </lineage>
</organism>
<dbReference type="InterPro" id="IPR013328">
    <property type="entry name" value="6PGD_dom2"/>
</dbReference>